<gene>
    <name evidence="2" type="ORF">UFOPK2399_01767</name>
</gene>
<keyword evidence="1" id="KW-1133">Transmembrane helix</keyword>
<reference evidence="2" key="1">
    <citation type="submission" date="2020-05" db="EMBL/GenBank/DDBJ databases">
        <authorList>
            <person name="Chiriac C."/>
            <person name="Salcher M."/>
            <person name="Ghai R."/>
            <person name="Kavagutti S V."/>
        </authorList>
    </citation>
    <scope>NUCLEOTIDE SEQUENCE</scope>
</reference>
<evidence type="ECO:0000256" key="1">
    <source>
        <dbReference type="SAM" id="Phobius"/>
    </source>
</evidence>
<organism evidence="2">
    <name type="scientific">freshwater metagenome</name>
    <dbReference type="NCBI Taxonomy" id="449393"/>
    <lineage>
        <taxon>unclassified sequences</taxon>
        <taxon>metagenomes</taxon>
        <taxon>ecological metagenomes</taxon>
    </lineage>
</organism>
<keyword evidence="1" id="KW-0812">Transmembrane</keyword>
<feature type="transmembrane region" description="Helical" evidence="1">
    <location>
        <begin position="34"/>
        <end position="62"/>
    </location>
</feature>
<dbReference type="InterPro" id="IPR025498">
    <property type="entry name" value="DUF4389"/>
</dbReference>
<protein>
    <submittedName>
        <fullName evidence="2">Unannotated protein</fullName>
    </submittedName>
</protein>
<dbReference type="Pfam" id="PF14333">
    <property type="entry name" value="DUF4389"/>
    <property type="match status" value="2"/>
</dbReference>
<keyword evidence="1" id="KW-0472">Membrane</keyword>
<evidence type="ECO:0000313" key="2">
    <source>
        <dbReference type="EMBL" id="CAB4707478.1"/>
    </source>
</evidence>
<proteinExistence type="predicted"/>
<dbReference type="EMBL" id="CAEZXP010000007">
    <property type="protein sequence ID" value="CAB4707478.1"/>
    <property type="molecule type" value="Genomic_DNA"/>
</dbReference>
<dbReference type="AlphaFoldDB" id="A0A6J6QF80"/>
<sequence length="199" mass="22137">MSEPTIEPPVPSHPISFVVTDDLRRSRLTVFFRLLLVIPHLIVVALWAIAALFALLAAWFAALFTGRVPAGLHDFLASYLRYSTRVTAYAYLIADPFPPFGSGGSYPLDVTIAPPQTQGRLSVFFRLLLAIPALALSNVFRSVNQIVTCLGWFYALFTGSMHESLRDLSAWLLRFETQTYGYVLLLTPRYPSLSGTPKV</sequence>
<name>A0A6J6QF80_9ZZZZ</name>
<accession>A0A6J6QF80</accession>